<dbReference type="CDD" id="cd04301">
    <property type="entry name" value="NAT_SF"/>
    <property type="match status" value="1"/>
</dbReference>
<gene>
    <name evidence="4" type="ORF">JCM14722_14860</name>
</gene>
<dbReference type="PROSITE" id="PS51186">
    <property type="entry name" value="GNAT"/>
    <property type="match status" value="1"/>
</dbReference>
<feature type="domain" description="N-acetyltransferase" evidence="3">
    <location>
        <begin position="9"/>
        <end position="145"/>
    </location>
</feature>
<dbReference type="InterPro" id="IPR050832">
    <property type="entry name" value="Bact_Acetyltransf"/>
</dbReference>
<dbReference type="InterPro" id="IPR016181">
    <property type="entry name" value="Acyl_CoA_acyltransferase"/>
</dbReference>
<evidence type="ECO:0000256" key="1">
    <source>
        <dbReference type="ARBA" id="ARBA00022679"/>
    </source>
</evidence>
<sequence>MLPAMENEITIILYDDAVHRNQVTDLWENVFGYPADYNAPEVVIDRKIAVDDLLFVAVEGGAVVGTVMAGYDGHRGWIYSLAVRTDSRSRGIGSMLLAAAEQALAGQGCIKVNLQILDSNAGACRFYEANGYGVEARISMGKKLA</sequence>
<accession>A0ABM8ARA5</accession>
<dbReference type="SUPFAM" id="SSF55729">
    <property type="entry name" value="Acyl-CoA N-acyltransferases (Nat)"/>
    <property type="match status" value="1"/>
</dbReference>
<dbReference type="NCBIfam" id="NF002959">
    <property type="entry name" value="PRK03624.1"/>
    <property type="match status" value="1"/>
</dbReference>
<dbReference type="InterPro" id="IPR000182">
    <property type="entry name" value="GNAT_dom"/>
</dbReference>
<reference evidence="4" key="1">
    <citation type="submission" date="2022-08" db="EMBL/GenBank/DDBJ databases">
        <title>Genome Sequence of the sulphate-reducing bacterium, Pseudodesulfovibrio portus JCM14722.</title>
        <authorList>
            <person name="Kondo R."/>
            <person name="Kataoka T."/>
        </authorList>
    </citation>
    <scope>NUCLEOTIDE SEQUENCE</scope>
    <source>
        <strain evidence="4">JCM 14722</strain>
    </source>
</reference>
<protein>
    <submittedName>
        <fullName evidence="4">GNAT family acetyltransferase</fullName>
    </submittedName>
</protein>
<dbReference type="EMBL" id="AP026708">
    <property type="protein sequence ID" value="BDQ33944.1"/>
    <property type="molecule type" value="Genomic_DNA"/>
</dbReference>
<dbReference type="Pfam" id="PF00583">
    <property type="entry name" value="Acetyltransf_1"/>
    <property type="match status" value="1"/>
</dbReference>
<evidence type="ECO:0000259" key="3">
    <source>
        <dbReference type="PROSITE" id="PS51186"/>
    </source>
</evidence>
<keyword evidence="5" id="KW-1185">Reference proteome</keyword>
<name>A0ABM8ARA5_9BACT</name>
<keyword evidence="2" id="KW-0012">Acyltransferase</keyword>
<evidence type="ECO:0000256" key="2">
    <source>
        <dbReference type="ARBA" id="ARBA00023315"/>
    </source>
</evidence>
<evidence type="ECO:0000313" key="5">
    <source>
        <dbReference type="Proteomes" id="UP001061361"/>
    </source>
</evidence>
<keyword evidence="1" id="KW-0808">Transferase</keyword>
<proteinExistence type="predicted"/>
<evidence type="ECO:0000313" key="4">
    <source>
        <dbReference type="EMBL" id="BDQ33944.1"/>
    </source>
</evidence>
<organism evidence="4 5">
    <name type="scientific">Pseudodesulfovibrio portus</name>
    <dbReference type="NCBI Taxonomy" id="231439"/>
    <lineage>
        <taxon>Bacteria</taxon>
        <taxon>Pseudomonadati</taxon>
        <taxon>Thermodesulfobacteriota</taxon>
        <taxon>Desulfovibrionia</taxon>
        <taxon>Desulfovibrionales</taxon>
        <taxon>Desulfovibrionaceae</taxon>
    </lineage>
</organism>
<dbReference type="PANTHER" id="PTHR43877">
    <property type="entry name" value="AMINOALKYLPHOSPHONATE N-ACETYLTRANSFERASE-RELATED-RELATED"/>
    <property type="match status" value="1"/>
</dbReference>
<dbReference type="Proteomes" id="UP001061361">
    <property type="component" value="Chromosome"/>
</dbReference>
<dbReference type="Gene3D" id="3.40.630.30">
    <property type="match status" value="1"/>
</dbReference>